<evidence type="ECO:0000313" key="1">
    <source>
        <dbReference type="EMBL" id="AUB81226.1"/>
    </source>
</evidence>
<name>A0A2K8U6L4_9GAMM</name>
<gene>
    <name evidence="1" type="ORF">THSYN_09860</name>
</gene>
<dbReference type="KEGG" id="tsy:THSYN_09860"/>
<reference evidence="1 2" key="1">
    <citation type="submission" date="2017-03" db="EMBL/GenBank/DDBJ databases">
        <title>Complete genome sequence of Candidatus 'Thiodictyon syntrophicum' sp. nov. strain Cad16T, a photolithoautotroph purple sulfur bacterium isolated from an alpine meromictic lake.</title>
        <authorList>
            <person name="Luedin S.M."/>
            <person name="Pothier J.F."/>
            <person name="Danza F."/>
            <person name="Storelli N."/>
            <person name="Wittwer M."/>
            <person name="Tonolla M."/>
        </authorList>
    </citation>
    <scope>NUCLEOTIDE SEQUENCE [LARGE SCALE GENOMIC DNA]</scope>
    <source>
        <strain evidence="1 2">Cad16T</strain>
    </source>
</reference>
<keyword evidence="2" id="KW-1185">Reference proteome</keyword>
<accession>A0A2K8U6L4</accession>
<dbReference type="InterPro" id="IPR027417">
    <property type="entry name" value="P-loop_NTPase"/>
</dbReference>
<proteinExistence type="predicted"/>
<sequence>MAFAPAHEGSPGLRKHLLICRRPEGVPAALVAAALLAGLAVPDGPDGVDPSSPLPALPESVKLDRDQLADRLESGIADLLRILTDDDLTALYAAILAGDPWVPFCHQRQPLSALAILALLLPLERTLADDLSVVGWLPSRGLDAMKLQGHWRVIVCGAVDKPGQLPRNQGQDPQAWRARQLVAALRRRDPGLIDVGMVARTAFAEAGDRPVPVPNIRIAVWGLAGAGKTTLMMALLGIPRPDSSVRSWSFTAVQEAGDQSFFIGKTFDANRFPYATTPSETPERYECIACRTDDGPCWRIVVEDRAGKEYENLAPAGRQRTDGDSGSALLAKLREDTDGILLLIDPERTDADPYIRQIVTTLYGKGAPNPDRPLAVCISMCDRLLNDFDDVQHARENPQGFVDVLKDKKLKTRYARSLEFIQTNVARVAFFPISAVGVRPRCGILLPTVVYDDDLTPRPLWTGTNTIHVERPFEWILDQITGAQP</sequence>
<dbReference type="AlphaFoldDB" id="A0A2K8U6L4"/>
<dbReference type="Proteomes" id="UP000232638">
    <property type="component" value="Chromosome"/>
</dbReference>
<dbReference type="Gene3D" id="3.40.50.300">
    <property type="entry name" value="P-loop containing nucleotide triphosphate hydrolases"/>
    <property type="match status" value="1"/>
</dbReference>
<dbReference type="EMBL" id="CP020370">
    <property type="protein sequence ID" value="AUB81226.1"/>
    <property type="molecule type" value="Genomic_DNA"/>
</dbReference>
<evidence type="ECO:0000313" key="2">
    <source>
        <dbReference type="Proteomes" id="UP000232638"/>
    </source>
</evidence>
<protein>
    <submittedName>
        <fullName evidence="1">Uncharacterized protein</fullName>
    </submittedName>
</protein>
<organism evidence="1 2">
    <name type="scientific">Candidatus Thiodictyon syntrophicum</name>
    <dbReference type="NCBI Taxonomy" id="1166950"/>
    <lineage>
        <taxon>Bacteria</taxon>
        <taxon>Pseudomonadati</taxon>
        <taxon>Pseudomonadota</taxon>
        <taxon>Gammaproteobacteria</taxon>
        <taxon>Chromatiales</taxon>
        <taxon>Chromatiaceae</taxon>
        <taxon>Thiodictyon</taxon>
    </lineage>
</organism>
<dbReference type="SUPFAM" id="SSF52540">
    <property type="entry name" value="P-loop containing nucleoside triphosphate hydrolases"/>
    <property type="match status" value="1"/>
</dbReference>